<dbReference type="HOGENOM" id="CLU_2469574_0_0_1"/>
<name>A0A0B4GN84_METGA</name>
<reference evidence="1 2" key="1">
    <citation type="journal article" date="2014" name="Proc. Natl. Acad. Sci. U.S.A.">
        <title>Trajectory and genomic determinants of fungal-pathogen speciation and host adaptation.</title>
        <authorList>
            <person name="Hu X."/>
            <person name="Xiao G."/>
            <person name="Zheng P."/>
            <person name="Shang Y."/>
            <person name="Su Y."/>
            <person name="Zhang X."/>
            <person name="Liu X."/>
            <person name="Zhan S."/>
            <person name="St Leger R.J."/>
            <person name="Wang C."/>
        </authorList>
    </citation>
    <scope>NUCLEOTIDE SEQUENCE [LARGE SCALE GENOMIC DNA]</scope>
    <source>
        <strain evidence="1 2">ARSEF 977</strain>
    </source>
</reference>
<gene>
    <name evidence="1" type="ORF">MGU_11442</name>
</gene>
<keyword evidence="2" id="KW-1185">Reference proteome</keyword>
<sequence length="88" mass="9855">MARGYYLAQGLIPLGYHSSDDEEGPCRLPNGRVVCGPHGLVTCYRCCSDYSFMDDVLGEDGQVSEDDEEDDESMTIWLLLRRHPPSLT</sequence>
<organism evidence="1 2">
    <name type="scientific">Metarhizium guizhouense (strain ARSEF 977)</name>
    <dbReference type="NCBI Taxonomy" id="1276136"/>
    <lineage>
        <taxon>Eukaryota</taxon>
        <taxon>Fungi</taxon>
        <taxon>Dikarya</taxon>
        <taxon>Ascomycota</taxon>
        <taxon>Pezizomycotina</taxon>
        <taxon>Sordariomycetes</taxon>
        <taxon>Hypocreomycetidae</taxon>
        <taxon>Hypocreales</taxon>
        <taxon>Clavicipitaceae</taxon>
        <taxon>Metarhizium</taxon>
    </lineage>
</organism>
<evidence type="ECO:0000313" key="2">
    <source>
        <dbReference type="Proteomes" id="UP000031192"/>
    </source>
</evidence>
<protein>
    <submittedName>
        <fullName evidence="1">Uncharacterized protein</fullName>
    </submittedName>
</protein>
<proteinExistence type="predicted"/>
<accession>A0A0B4GN84</accession>
<comment type="caution">
    <text evidence="1">The sequence shown here is derived from an EMBL/GenBank/DDBJ whole genome shotgun (WGS) entry which is preliminary data.</text>
</comment>
<evidence type="ECO:0000313" key="1">
    <source>
        <dbReference type="EMBL" id="KID81177.1"/>
    </source>
</evidence>
<dbReference type="Proteomes" id="UP000031192">
    <property type="component" value="Unassembled WGS sequence"/>
</dbReference>
<dbReference type="AlphaFoldDB" id="A0A0B4GN84"/>
<dbReference type="EMBL" id="AZNH01000187">
    <property type="protein sequence ID" value="KID81177.1"/>
    <property type="molecule type" value="Genomic_DNA"/>
</dbReference>